<reference evidence="3" key="1">
    <citation type="journal article" date="2022" name="Microb. Genom.">
        <title>A global pangenome for the wheat fungal pathogen Pyrenophora tritici-repentis and prediction of effector protein structural homology.</title>
        <authorList>
            <person name="Moolhuijzen P.M."/>
            <person name="See P.T."/>
            <person name="Shi G."/>
            <person name="Powell H.R."/>
            <person name="Cockram J."/>
            <person name="Jorgensen L.N."/>
            <person name="Benslimane H."/>
            <person name="Strelkov S.E."/>
            <person name="Turner J."/>
            <person name="Liu Z."/>
            <person name="Moffat C.S."/>
        </authorList>
    </citation>
    <scope>NUCLEOTIDE SEQUENCE [LARGE SCALE GENOMIC DNA]</scope>
</reference>
<name>A0A922NNF2_9PLEO</name>
<proteinExistence type="predicted"/>
<protein>
    <submittedName>
        <fullName evidence="2">Uncharacterized protein</fullName>
    </submittedName>
</protein>
<evidence type="ECO:0000313" key="3">
    <source>
        <dbReference type="Proteomes" id="UP000249757"/>
    </source>
</evidence>
<dbReference type="EMBL" id="NRDI02000002">
    <property type="protein sequence ID" value="KAI1519065.1"/>
    <property type="molecule type" value="Genomic_DNA"/>
</dbReference>
<comment type="caution">
    <text evidence="2">The sequence shown here is derived from an EMBL/GenBank/DDBJ whole genome shotgun (WGS) entry which is preliminary data.</text>
</comment>
<keyword evidence="3" id="KW-1185">Reference proteome</keyword>
<sequence>MREPELTVPDPPWKDPPNWTIGSESHLRLKH</sequence>
<dbReference type="AlphaFoldDB" id="A0A922NNF2"/>
<dbReference type="Proteomes" id="UP000249757">
    <property type="component" value="Unassembled WGS sequence"/>
</dbReference>
<organism evidence="2 3">
    <name type="scientific">Pyrenophora tritici-repentis</name>
    <dbReference type="NCBI Taxonomy" id="45151"/>
    <lineage>
        <taxon>Eukaryota</taxon>
        <taxon>Fungi</taxon>
        <taxon>Dikarya</taxon>
        <taxon>Ascomycota</taxon>
        <taxon>Pezizomycotina</taxon>
        <taxon>Dothideomycetes</taxon>
        <taxon>Pleosporomycetidae</taxon>
        <taxon>Pleosporales</taxon>
        <taxon>Pleosporineae</taxon>
        <taxon>Pleosporaceae</taxon>
        <taxon>Pyrenophora</taxon>
    </lineage>
</organism>
<evidence type="ECO:0000256" key="1">
    <source>
        <dbReference type="SAM" id="MobiDB-lite"/>
    </source>
</evidence>
<gene>
    <name evidence="2" type="ORF">Ptr86124_002193</name>
</gene>
<feature type="region of interest" description="Disordered" evidence="1">
    <location>
        <begin position="1"/>
        <end position="31"/>
    </location>
</feature>
<accession>A0A922NNF2</accession>
<evidence type="ECO:0000313" key="2">
    <source>
        <dbReference type="EMBL" id="KAI1519065.1"/>
    </source>
</evidence>